<dbReference type="InterPro" id="IPR023408">
    <property type="entry name" value="MscS_beta-dom_sf"/>
</dbReference>
<feature type="domain" description="Mechanosensitive ion channel transmembrane helices 2/3" evidence="10">
    <location>
        <begin position="63"/>
        <end position="104"/>
    </location>
</feature>
<dbReference type="InterPro" id="IPR006685">
    <property type="entry name" value="MscS_channel_2nd"/>
</dbReference>
<evidence type="ECO:0000259" key="8">
    <source>
        <dbReference type="Pfam" id="PF00924"/>
    </source>
</evidence>
<dbReference type="InterPro" id="IPR049142">
    <property type="entry name" value="MS_channel_1st"/>
</dbReference>
<dbReference type="SUPFAM" id="SSF82689">
    <property type="entry name" value="Mechanosensitive channel protein MscS (YggB), C-terminal domain"/>
    <property type="match status" value="1"/>
</dbReference>
<proteinExistence type="inferred from homology"/>
<dbReference type="SUPFAM" id="SSF82861">
    <property type="entry name" value="Mechanosensitive channel protein MscS (YggB), transmembrane region"/>
    <property type="match status" value="1"/>
</dbReference>
<dbReference type="EMBL" id="QNBD01000056">
    <property type="protein sequence ID" value="RKX72028.1"/>
    <property type="molecule type" value="Genomic_DNA"/>
</dbReference>
<accession>A0A660SMM5</accession>
<dbReference type="Proteomes" id="UP000271125">
    <property type="component" value="Unassembled WGS sequence"/>
</dbReference>
<feature type="domain" description="Mechanosensitive ion channel MscS C-terminal" evidence="9">
    <location>
        <begin position="176"/>
        <end position="261"/>
    </location>
</feature>
<dbReference type="Gene3D" id="2.30.30.60">
    <property type="match status" value="1"/>
</dbReference>
<evidence type="ECO:0008006" key="13">
    <source>
        <dbReference type="Google" id="ProtNLM"/>
    </source>
</evidence>
<evidence type="ECO:0000256" key="2">
    <source>
        <dbReference type="ARBA" id="ARBA00008017"/>
    </source>
</evidence>
<keyword evidence="3" id="KW-1003">Cell membrane</keyword>
<dbReference type="Gene3D" id="1.10.287.1260">
    <property type="match status" value="1"/>
</dbReference>
<sequence>MKEFISSFPAVWLPKIIFAAVTIIISYLLIIITKKTIRRIVLSMKKNKKESQQFLTISHLFSNILSAFIFFVSTVMILNKFGINTSALVTGAGVIGLAVSFGSQELIKNIISGLFIIIEGLYYIGDTISIDNITGTCEKINLHNTYLRDFTGKLHIIPNGEIRKIANMNRGFLRVIIKVGINYSEDVEKAMRIMKDVIDNYTDEIKNSYLKESAVQGITELGDSAVYIRGLIKVVPSIYWEANRELNKRVLYAFNKNGVGIPYNTQTLILKKED</sequence>
<organism evidence="11 12">
    <name type="scientific">candidate division TA06 bacterium</name>
    <dbReference type="NCBI Taxonomy" id="2250710"/>
    <lineage>
        <taxon>Bacteria</taxon>
        <taxon>Bacteria division TA06</taxon>
    </lineage>
</organism>
<evidence type="ECO:0000259" key="10">
    <source>
        <dbReference type="Pfam" id="PF21088"/>
    </source>
</evidence>
<evidence type="ECO:0000313" key="11">
    <source>
        <dbReference type="EMBL" id="RKX72028.1"/>
    </source>
</evidence>
<dbReference type="Pfam" id="PF21088">
    <property type="entry name" value="MS_channel_1st"/>
    <property type="match status" value="1"/>
</dbReference>
<comment type="similarity">
    <text evidence="2">Belongs to the MscS (TC 1.A.23) family.</text>
</comment>
<dbReference type="Pfam" id="PF00924">
    <property type="entry name" value="MS_channel_2nd"/>
    <property type="match status" value="1"/>
</dbReference>
<evidence type="ECO:0000256" key="1">
    <source>
        <dbReference type="ARBA" id="ARBA00004651"/>
    </source>
</evidence>
<dbReference type="InterPro" id="IPR045276">
    <property type="entry name" value="YbiO_bact"/>
</dbReference>
<feature type="transmembrane region" description="Helical" evidence="7">
    <location>
        <begin position="12"/>
        <end position="33"/>
    </location>
</feature>
<gene>
    <name evidence="11" type="ORF">DRP43_01745</name>
</gene>
<name>A0A660SMM5_UNCT6</name>
<evidence type="ECO:0000256" key="4">
    <source>
        <dbReference type="ARBA" id="ARBA00022692"/>
    </source>
</evidence>
<dbReference type="Pfam" id="PF21082">
    <property type="entry name" value="MS_channel_3rd"/>
    <property type="match status" value="1"/>
</dbReference>
<dbReference type="InterPro" id="IPR010920">
    <property type="entry name" value="LSM_dom_sf"/>
</dbReference>
<protein>
    <recommendedName>
        <fullName evidence="13">Mechanosensitive ion channel family protein</fullName>
    </recommendedName>
</protein>
<dbReference type="InterPro" id="IPR011066">
    <property type="entry name" value="MscS_channel_C_sf"/>
</dbReference>
<evidence type="ECO:0000313" key="12">
    <source>
        <dbReference type="Proteomes" id="UP000271125"/>
    </source>
</evidence>
<evidence type="ECO:0000256" key="7">
    <source>
        <dbReference type="SAM" id="Phobius"/>
    </source>
</evidence>
<feature type="transmembrane region" description="Helical" evidence="7">
    <location>
        <begin position="81"/>
        <end position="99"/>
    </location>
</feature>
<evidence type="ECO:0000256" key="6">
    <source>
        <dbReference type="ARBA" id="ARBA00023136"/>
    </source>
</evidence>
<comment type="subcellular location">
    <subcellularLocation>
        <location evidence="1">Cell membrane</location>
        <topology evidence="1">Multi-pass membrane protein</topology>
    </subcellularLocation>
</comment>
<keyword evidence="4 7" id="KW-0812">Transmembrane</keyword>
<dbReference type="Gene3D" id="3.30.70.100">
    <property type="match status" value="1"/>
</dbReference>
<dbReference type="AlphaFoldDB" id="A0A660SMM5"/>
<comment type="caution">
    <text evidence="11">The sequence shown here is derived from an EMBL/GenBank/DDBJ whole genome shotgun (WGS) entry which is preliminary data.</text>
</comment>
<dbReference type="GO" id="GO:0005886">
    <property type="term" value="C:plasma membrane"/>
    <property type="evidence" value="ECO:0007669"/>
    <property type="project" value="UniProtKB-SubCell"/>
</dbReference>
<evidence type="ECO:0000259" key="9">
    <source>
        <dbReference type="Pfam" id="PF21082"/>
    </source>
</evidence>
<dbReference type="PANTHER" id="PTHR30460:SF0">
    <property type="entry name" value="MODERATE CONDUCTANCE MECHANOSENSITIVE CHANNEL YBIO"/>
    <property type="match status" value="1"/>
</dbReference>
<dbReference type="SUPFAM" id="SSF50182">
    <property type="entry name" value="Sm-like ribonucleoproteins"/>
    <property type="match status" value="1"/>
</dbReference>
<dbReference type="GO" id="GO:0008381">
    <property type="term" value="F:mechanosensitive monoatomic ion channel activity"/>
    <property type="evidence" value="ECO:0007669"/>
    <property type="project" value="InterPro"/>
</dbReference>
<feature type="domain" description="Mechanosensitive ion channel MscS" evidence="8">
    <location>
        <begin position="106"/>
        <end position="170"/>
    </location>
</feature>
<reference evidence="11 12" key="1">
    <citation type="submission" date="2018-06" db="EMBL/GenBank/DDBJ databases">
        <title>Extensive metabolic versatility and redundancy in microbially diverse, dynamic hydrothermal sediments.</title>
        <authorList>
            <person name="Dombrowski N."/>
            <person name="Teske A."/>
            <person name="Baker B.J."/>
        </authorList>
    </citation>
    <scope>NUCLEOTIDE SEQUENCE [LARGE SCALE GENOMIC DNA]</scope>
    <source>
        <strain evidence="11">B10_G13</strain>
    </source>
</reference>
<keyword evidence="6 7" id="KW-0472">Membrane</keyword>
<dbReference type="InterPro" id="IPR011014">
    <property type="entry name" value="MscS_channel_TM-2"/>
</dbReference>
<feature type="transmembrane region" description="Helical" evidence="7">
    <location>
        <begin position="54"/>
        <end position="75"/>
    </location>
</feature>
<dbReference type="InterPro" id="IPR049278">
    <property type="entry name" value="MS_channel_C"/>
</dbReference>
<evidence type="ECO:0000256" key="3">
    <source>
        <dbReference type="ARBA" id="ARBA00022475"/>
    </source>
</evidence>
<evidence type="ECO:0000256" key="5">
    <source>
        <dbReference type="ARBA" id="ARBA00022989"/>
    </source>
</evidence>
<keyword evidence="5 7" id="KW-1133">Transmembrane helix</keyword>
<dbReference type="PANTHER" id="PTHR30460">
    <property type="entry name" value="MODERATE CONDUCTANCE MECHANOSENSITIVE CHANNEL YBIO"/>
    <property type="match status" value="1"/>
</dbReference>